<dbReference type="SMART" id="SM00944">
    <property type="entry name" value="Pro-kuma_activ"/>
    <property type="match status" value="1"/>
</dbReference>
<name>A0A6L8K4Z9_9BURK</name>
<dbReference type="GO" id="GO:0046872">
    <property type="term" value="F:metal ion binding"/>
    <property type="evidence" value="ECO:0007669"/>
    <property type="project" value="UniProtKB-KW"/>
</dbReference>
<keyword evidence="2 8" id="KW-0645">Protease</keyword>
<dbReference type="CDD" id="cd04056">
    <property type="entry name" value="Peptidases_S53"/>
    <property type="match status" value="1"/>
</dbReference>
<dbReference type="SUPFAM" id="SSF54897">
    <property type="entry name" value="Protease propeptides/inhibitors"/>
    <property type="match status" value="1"/>
</dbReference>
<keyword evidence="4 8" id="KW-0378">Hydrolase</keyword>
<feature type="chain" id="PRO_5027053558" evidence="9">
    <location>
        <begin position="22"/>
        <end position="626"/>
    </location>
</feature>
<evidence type="ECO:0000256" key="5">
    <source>
        <dbReference type="ARBA" id="ARBA00022825"/>
    </source>
</evidence>
<keyword evidence="5 8" id="KW-0720">Serine protease</keyword>
<evidence type="ECO:0000313" key="11">
    <source>
        <dbReference type="EMBL" id="MYM21054.1"/>
    </source>
</evidence>
<dbReference type="InterPro" id="IPR036852">
    <property type="entry name" value="Peptidase_S8/S53_dom_sf"/>
</dbReference>
<evidence type="ECO:0000256" key="2">
    <source>
        <dbReference type="ARBA" id="ARBA00022670"/>
    </source>
</evidence>
<dbReference type="EMBL" id="WWCN01000001">
    <property type="protein sequence ID" value="MYM21054.1"/>
    <property type="molecule type" value="Genomic_DNA"/>
</dbReference>
<keyword evidence="9" id="KW-0732">Signal</keyword>
<organism evidence="11 12">
    <name type="scientific">Duganella flavida</name>
    <dbReference type="NCBI Taxonomy" id="2692175"/>
    <lineage>
        <taxon>Bacteria</taxon>
        <taxon>Pseudomonadati</taxon>
        <taxon>Pseudomonadota</taxon>
        <taxon>Betaproteobacteria</taxon>
        <taxon>Burkholderiales</taxon>
        <taxon>Oxalobacteraceae</taxon>
        <taxon>Telluria group</taxon>
        <taxon>Duganella</taxon>
    </lineage>
</organism>
<keyword evidence="7" id="KW-0865">Zymogen</keyword>
<dbReference type="RefSeq" id="WP_161004622.1">
    <property type="nucleotide sequence ID" value="NZ_WWCN01000001.1"/>
</dbReference>
<dbReference type="PANTHER" id="PTHR14218">
    <property type="entry name" value="PROTEASE S8 TRIPEPTIDYL PEPTIDASE I CLN2"/>
    <property type="match status" value="1"/>
</dbReference>
<dbReference type="InterPro" id="IPR030400">
    <property type="entry name" value="Sedolisin_dom"/>
</dbReference>
<dbReference type="CDD" id="cd11377">
    <property type="entry name" value="Pro-peptidase_S53"/>
    <property type="match status" value="1"/>
</dbReference>
<sequence length="626" mass="64258">MKTKLLILCAAVAAVTGSAQAITLPGSTPLTKPRVAADTRIVDLGVAASSDVKTISLSLAVRNGDQLDAFIASLADPASPNFRKFITPQQFAATYGQTPESVAAVVSYLTSKGFTVNKVFANNLQINATGTNAQISAAFGASVHNYSLLGQRYQGPATALAIPAALASVVKSVNGISTKSVFERRSTAIPRTGVLANDVGTKVTGSIGGVPGQYTTADLAAKYNINPLYARGITGAGKTIGIATLAGYSQSDAYNYWAQLALPVSPTRIIDVLVDGGPLAADGPGSDGAGETTLDVQQSGGVAPGANLRVYLAPNTDAGFIDVFAQAVDENLVDVLSVSWGNPEVYFDDATLAAFHAVFQQAAVQGIPVIAASGDAGAFDINRSLPYPHCSTLLGVDFPAADPLVLAAGGTTLPNTAPHKYGPVTVPTERAWGWDYLKDYIVTHYGTDLYYSSYLASGGGGGVSSLYNVPSFQKGVTGVQKTAAAQSLICENAVFGKGSGYGDYLDLPANIAGRNVPDVSLNADPYSGYAVYFGGAWSSGSGGTSFVAPQLNGILTLISSGLNGRVGPINPQLYAAFKTYGYGAGSPFKAITAGTNQYYQSTATYNPATGLGSLDVNALAKALGVK</sequence>
<evidence type="ECO:0000256" key="9">
    <source>
        <dbReference type="SAM" id="SignalP"/>
    </source>
</evidence>
<evidence type="ECO:0000259" key="10">
    <source>
        <dbReference type="PROSITE" id="PS51695"/>
    </source>
</evidence>
<dbReference type="Proteomes" id="UP000479335">
    <property type="component" value="Unassembled WGS sequence"/>
</dbReference>
<feature type="signal peptide" evidence="9">
    <location>
        <begin position="1"/>
        <end position="21"/>
    </location>
</feature>
<dbReference type="Gene3D" id="3.40.50.200">
    <property type="entry name" value="Peptidase S8/S53 domain"/>
    <property type="match status" value="1"/>
</dbReference>
<feature type="domain" description="Peptidase S53" evidence="10">
    <location>
        <begin position="213"/>
        <end position="626"/>
    </location>
</feature>
<dbReference type="SUPFAM" id="SSF52743">
    <property type="entry name" value="Subtilisin-like"/>
    <property type="match status" value="1"/>
</dbReference>
<dbReference type="InterPro" id="IPR050819">
    <property type="entry name" value="Tripeptidyl-peptidase_I"/>
</dbReference>
<dbReference type="GO" id="GO:0004252">
    <property type="term" value="F:serine-type endopeptidase activity"/>
    <property type="evidence" value="ECO:0007669"/>
    <property type="project" value="UniProtKB-UniRule"/>
</dbReference>
<feature type="active site" description="Charge relay system" evidence="8">
    <location>
        <position position="291"/>
    </location>
</feature>
<gene>
    <name evidence="11" type="ORF">GTP46_00120</name>
</gene>
<dbReference type="Pfam" id="PF09286">
    <property type="entry name" value="Pro-kuma_activ"/>
    <property type="match status" value="1"/>
</dbReference>
<keyword evidence="12" id="KW-1185">Reference proteome</keyword>
<evidence type="ECO:0000256" key="1">
    <source>
        <dbReference type="ARBA" id="ARBA00001913"/>
    </source>
</evidence>
<dbReference type="GO" id="GO:0006508">
    <property type="term" value="P:proteolysis"/>
    <property type="evidence" value="ECO:0007669"/>
    <property type="project" value="UniProtKB-KW"/>
</dbReference>
<comment type="caution">
    <text evidence="8">Lacks conserved residue(s) required for the propagation of feature annotation.</text>
</comment>
<dbReference type="PANTHER" id="PTHR14218:SF15">
    <property type="entry name" value="TRIPEPTIDYL-PEPTIDASE 1"/>
    <property type="match status" value="1"/>
</dbReference>
<feature type="active site" description="Charge relay system" evidence="8">
    <location>
        <position position="295"/>
    </location>
</feature>
<protein>
    <submittedName>
        <fullName evidence="11">Peptidase S53</fullName>
    </submittedName>
</protein>
<comment type="cofactor">
    <cofactor evidence="1">
        <name>Ca(2+)</name>
        <dbReference type="ChEBI" id="CHEBI:29108"/>
    </cofactor>
</comment>
<keyword evidence="6" id="KW-0106">Calcium</keyword>
<evidence type="ECO:0000313" key="12">
    <source>
        <dbReference type="Proteomes" id="UP000479335"/>
    </source>
</evidence>
<reference evidence="11 12" key="1">
    <citation type="submission" date="2019-12" db="EMBL/GenBank/DDBJ databases">
        <title>Novel species isolated from a subtropical stream in China.</title>
        <authorList>
            <person name="Lu H."/>
        </authorList>
    </citation>
    <scope>NUCLEOTIDE SEQUENCE [LARGE SCALE GENOMIC DNA]</scope>
    <source>
        <strain evidence="11 12">FT135W</strain>
    </source>
</reference>
<evidence type="ECO:0000256" key="4">
    <source>
        <dbReference type="ARBA" id="ARBA00022801"/>
    </source>
</evidence>
<dbReference type="GO" id="GO:0008240">
    <property type="term" value="F:tripeptidyl-peptidase activity"/>
    <property type="evidence" value="ECO:0007669"/>
    <property type="project" value="TreeGrafter"/>
</dbReference>
<evidence type="ECO:0000256" key="3">
    <source>
        <dbReference type="ARBA" id="ARBA00022723"/>
    </source>
</evidence>
<feature type="active site" description="Charge relay system" evidence="8">
    <location>
        <position position="545"/>
    </location>
</feature>
<evidence type="ECO:0000256" key="7">
    <source>
        <dbReference type="ARBA" id="ARBA00023145"/>
    </source>
</evidence>
<accession>A0A6L8K4Z9</accession>
<evidence type="ECO:0000256" key="8">
    <source>
        <dbReference type="PROSITE-ProRule" id="PRU01032"/>
    </source>
</evidence>
<proteinExistence type="predicted"/>
<dbReference type="InterPro" id="IPR015366">
    <property type="entry name" value="S53_propep"/>
</dbReference>
<comment type="caution">
    <text evidence="11">The sequence shown here is derived from an EMBL/GenBank/DDBJ whole genome shotgun (WGS) entry which is preliminary data.</text>
</comment>
<dbReference type="PROSITE" id="PS51695">
    <property type="entry name" value="SEDOLISIN"/>
    <property type="match status" value="1"/>
</dbReference>
<evidence type="ECO:0000256" key="6">
    <source>
        <dbReference type="ARBA" id="ARBA00022837"/>
    </source>
</evidence>
<keyword evidence="3" id="KW-0479">Metal-binding</keyword>
<dbReference type="AlphaFoldDB" id="A0A6L8K4Z9"/>